<keyword evidence="1" id="KW-0472">Membrane</keyword>
<dbReference type="Gene3D" id="1.10.287.70">
    <property type="match status" value="1"/>
</dbReference>
<keyword evidence="4" id="KW-1185">Reference proteome</keyword>
<dbReference type="EMBL" id="BSOY01000006">
    <property type="protein sequence ID" value="GLS00472.1"/>
    <property type="molecule type" value="Genomic_DNA"/>
</dbReference>
<proteinExistence type="predicted"/>
<evidence type="ECO:0000313" key="3">
    <source>
        <dbReference type="EMBL" id="GLS00472.1"/>
    </source>
</evidence>
<dbReference type="Proteomes" id="UP001156921">
    <property type="component" value="Unassembled WGS sequence"/>
</dbReference>
<dbReference type="RefSeq" id="WP_284220729.1">
    <property type="nucleotide sequence ID" value="NZ_BSOY01000006.1"/>
</dbReference>
<gene>
    <name evidence="3" type="ORF">GCM10007859_04780</name>
</gene>
<organism evidence="3 4">
    <name type="scientific">Brevundimonas denitrificans</name>
    <dbReference type="NCBI Taxonomy" id="1443434"/>
    <lineage>
        <taxon>Bacteria</taxon>
        <taxon>Pseudomonadati</taxon>
        <taxon>Pseudomonadota</taxon>
        <taxon>Alphaproteobacteria</taxon>
        <taxon>Caulobacterales</taxon>
        <taxon>Caulobacteraceae</taxon>
        <taxon>Brevundimonas</taxon>
    </lineage>
</organism>
<keyword evidence="1" id="KW-0812">Transmembrane</keyword>
<comment type="caution">
    <text evidence="3">The sequence shown here is derived from an EMBL/GenBank/DDBJ whole genome shotgun (WGS) entry which is preliminary data.</text>
</comment>
<evidence type="ECO:0000256" key="1">
    <source>
        <dbReference type="SAM" id="Phobius"/>
    </source>
</evidence>
<feature type="domain" description="Potassium channel" evidence="2">
    <location>
        <begin position="68"/>
        <end position="136"/>
    </location>
</feature>
<feature type="transmembrane region" description="Helical" evidence="1">
    <location>
        <begin position="111"/>
        <end position="134"/>
    </location>
</feature>
<accession>A0ABQ6BJS4</accession>
<evidence type="ECO:0000313" key="4">
    <source>
        <dbReference type="Proteomes" id="UP001156921"/>
    </source>
</evidence>
<dbReference type="InterPro" id="IPR013099">
    <property type="entry name" value="K_chnl_dom"/>
</dbReference>
<feature type="transmembrane region" description="Helical" evidence="1">
    <location>
        <begin position="6"/>
        <end position="30"/>
    </location>
</feature>
<protein>
    <recommendedName>
        <fullName evidence="2">Potassium channel domain-containing protein</fullName>
    </recommendedName>
</protein>
<evidence type="ECO:0000259" key="2">
    <source>
        <dbReference type="Pfam" id="PF07885"/>
    </source>
</evidence>
<sequence>MFNELALSTVMALLAVSIHGFGLFSLGRVLELYEIRAGRSYVEGPLWRHVLLTIAVVLGLFVIHGVEIWMYAALYKMIGAVPDLREAVYFSSISYGSIGYDDSLMAPQWRLLGAIEGVAGAILLGWSVAFFVSVMTPFTARKKHGMVHRDIP</sequence>
<keyword evidence="1" id="KW-1133">Transmembrane helix</keyword>
<feature type="transmembrane region" description="Helical" evidence="1">
    <location>
        <begin position="50"/>
        <end position="72"/>
    </location>
</feature>
<reference evidence="4" key="1">
    <citation type="journal article" date="2019" name="Int. J. Syst. Evol. Microbiol.">
        <title>The Global Catalogue of Microorganisms (GCM) 10K type strain sequencing project: providing services to taxonomists for standard genome sequencing and annotation.</title>
        <authorList>
            <consortium name="The Broad Institute Genomics Platform"/>
            <consortium name="The Broad Institute Genome Sequencing Center for Infectious Disease"/>
            <person name="Wu L."/>
            <person name="Ma J."/>
        </authorList>
    </citation>
    <scope>NUCLEOTIDE SEQUENCE [LARGE SCALE GENOMIC DNA]</scope>
    <source>
        <strain evidence="4">NBRC 110107</strain>
    </source>
</reference>
<dbReference type="SUPFAM" id="SSF81324">
    <property type="entry name" value="Voltage-gated potassium channels"/>
    <property type="match status" value="1"/>
</dbReference>
<name>A0ABQ6BJS4_9CAUL</name>
<dbReference type="Pfam" id="PF07885">
    <property type="entry name" value="Ion_trans_2"/>
    <property type="match status" value="1"/>
</dbReference>